<dbReference type="GO" id="GO:0005694">
    <property type="term" value="C:chromosome"/>
    <property type="evidence" value="ECO:0007669"/>
    <property type="project" value="TreeGrafter"/>
</dbReference>
<dbReference type="SUPFAM" id="SSF56112">
    <property type="entry name" value="Protein kinase-like (PK-like)"/>
    <property type="match status" value="1"/>
</dbReference>
<evidence type="ECO:0000256" key="5">
    <source>
        <dbReference type="ARBA" id="ARBA00022679"/>
    </source>
</evidence>
<keyword evidence="10" id="KW-0234">DNA repair</keyword>
<evidence type="ECO:0000313" key="18">
    <source>
        <dbReference type="EMBL" id="PPQ63137.1"/>
    </source>
</evidence>
<dbReference type="GO" id="GO:0005634">
    <property type="term" value="C:nucleus"/>
    <property type="evidence" value="ECO:0007669"/>
    <property type="project" value="UniProtKB-SubCell"/>
</dbReference>
<dbReference type="Gene3D" id="3.30.1010.10">
    <property type="entry name" value="Phosphatidylinositol 3-kinase Catalytic Subunit, Chain A, domain 4"/>
    <property type="match status" value="1"/>
</dbReference>
<feature type="domain" description="PI3K/PI4K catalytic" evidence="15">
    <location>
        <begin position="2088"/>
        <end position="2407"/>
    </location>
</feature>
<dbReference type="InterPro" id="IPR012993">
    <property type="entry name" value="UME"/>
</dbReference>
<dbReference type="PANTHER" id="PTHR11139">
    <property type="entry name" value="ATAXIA TELANGIECTASIA MUTATED ATM -RELATED"/>
    <property type="match status" value="1"/>
</dbReference>
<keyword evidence="5" id="KW-0808">Transferase</keyword>
<evidence type="ECO:0000256" key="6">
    <source>
        <dbReference type="ARBA" id="ARBA00022741"/>
    </source>
</evidence>
<dbReference type="GO" id="GO:0005524">
    <property type="term" value="F:ATP binding"/>
    <property type="evidence" value="ECO:0007669"/>
    <property type="project" value="UniProtKB-KW"/>
</dbReference>
<dbReference type="InterPro" id="IPR003152">
    <property type="entry name" value="FATC_dom"/>
</dbReference>
<dbReference type="PROSITE" id="PS50290">
    <property type="entry name" value="PI3_4_KINASE_3"/>
    <property type="match status" value="1"/>
</dbReference>
<dbReference type="InterPro" id="IPR018936">
    <property type="entry name" value="PI3/4_kinase_CS"/>
</dbReference>
<evidence type="ECO:0000313" key="19">
    <source>
        <dbReference type="Proteomes" id="UP000284842"/>
    </source>
</evidence>
<dbReference type="GO" id="GO:0000077">
    <property type="term" value="P:DNA damage checkpoint signaling"/>
    <property type="evidence" value="ECO:0007669"/>
    <property type="project" value="TreeGrafter"/>
</dbReference>
<evidence type="ECO:0000256" key="9">
    <source>
        <dbReference type="ARBA" id="ARBA00022840"/>
    </source>
</evidence>
<evidence type="ECO:0000256" key="7">
    <source>
        <dbReference type="ARBA" id="ARBA00022763"/>
    </source>
</evidence>
<evidence type="ECO:0000256" key="1">
    <source>
        <dbReference type="ARBA" id="ARBA00004123"/>
    </source>
</evidence>
<protein>
    <recommendedName>
        <fullName evidence="3">non-specific serine/threonine protein kinase</fullName>
        <ecNumber evidence="3">2.7.11.1</ecNumber>
    </recommendedName>
</protein>
<dbReference type="GO" id="GO:0004674">
    <property type="term" value="F:protein serine/threonine kinase activity"/>
    <property type="evidence" value="ECO:0007669"/>
    <property type="project" value="UniProtKB-KW"/>
</dbReference>
<dbReference type="EC" id="2.7.11.1" evidence="3"/>
<dbReference type="Pfam" id="PF25030">
    <property type="entry name" value="M-HEAT_ATR"/>
    <property type="match status" value="1"/>
</dbReference>
<keyword evidence="19" id="KW-1185">Reference proteome</keyword>
<accession>A0A409VE98</accession>
<reference evidence="18 19" key="1">
    <citation type="journal article" date="2018" name="Evol. Lett.">
        <title>Horizontal gene cluster transfer increased hallucinogenic mushroom diversity.</title>
        <authorList>
            <person name="Reynolds H.T."/>
            <person name="Vijayakumar V."/>
            <person name="Gluck-Thaler E."/>
            <person name="Korotkin H.B."/>
            <person name="Matheny P.B."/>
            <person name="Slot J.C."/>
        </authorList>
    </citation>
    <scope>NUCLEOTIDE SEQUENCE [LARGE SCALE GENOMIC DNA]</scope>
    <source>
        <strain evidence="18 19">2629</strain>
    </source>
</reference>
<dbReference type="SUPFAM" id="SSF48371">
    <property type="entry name" value="ARM repeat"/>
    <property type="match status" value="1"/>
</dbReference>
<dbReference type="InterPro" id="IPR003151">
    <property type="entry name" value="PIK-rel_kinase_FAT"/>
</dbReference>
<dbReference type="GO" id="GO:0000723">
    <property type="term" value="P:telomere maintenance"/>
    <property type="evidence" value="ECO:0007669"/>
    <property type="project" value="TreeGrafter"/>
</dbReference>
<dbReference type="SMART" id="SM01343">
    <property type="entry name" value="FATC"/>
    <property type="match status" value="1"/>
</dbReference>
<keyword evidence="14" id="KW-0175">Coiled coil</keyword>
<organism evidence="18 19">
    <name type="scientific">Panaeolus cyanescens</name>
    <dbReference type="NCBI Taxonomy" id="181874"/>
    <lineage>
        <taxon>Eukaryota</taxon>
        <taxon>Fungi</taxon>
        <taxon>Dikarya</taxon>
        <taxon>Basidiomycota</taxon>
        <taxon>Agaricomycotina</taxon>
        <taxon>Agaricomycetes</taxon>
        <taxon>Agaricomycetidae</taxon>
        <taxon>Agaricales</taxon>
        <taxon>Agaricineae</taxon>
        <taxon>Galeropsidaceae</taxon>
        <taxon>Panaeolus</taxon>
    </lineage>
</organism>
<sequence length="2451" mass="275160">MSEQGPPTFAALNSNGRQATPAEFHANLHSVISTFFGDPCERIPASNAPGWTPVARGLAENFLATFPHPSQVKWSQMQEKLEIMDTTLDLISLIFSRVDGIYTNTEESIRIISTRLLDLCWVLDIWVVEFEDAGETHPSPFHLKSKAELLLAFILRDLSATMYSLAENKEGAKQPGWQTLRDIIVPWLAICDGLMLNTFSSRSSIIMDPFGNRSILEVKPHDTTDLVAEDAPTKIIITNLGLLPNFIAAVIGVVARAIAPPYKNQWPLSYLHSATLETSFNLFKCCLTEGSVIDNKLRSRALISGVAAMSPIGKLPPYNVAWAQMVETLLHIRIDFQVNLEWGVVDPMLRTMVETNSLPPSRTLMKEVIDKLEQHCDNAQQDDFKLLLQSYLLSVIKTADHSTLQELQNYLRGMTQCAEQAELLERVSVALDSISPLQGTMGRLNISPLHWKTRVAAVVREIIAPVPLSWMDEESDDATSIPLYIQRVVSEIQLGLRRNLDNLTVPSRLAIICKLKQLPCLLAHCDSTDCLQQNALNANIHLPSWASVLQDLLKGTDEKEMADVRRETYRVLTRICKHCSTAGDIQSSLNIFWSGITDLDRSTRVTAGQALNFFIENQTRNSIEIPPIISAVFDTLYQLLESSTNLTKETLLITVGSMGNSKRPEVLGQAICLLIAQFGRANPVVKGSAYIQIHALCKLHKKVPYSLVLPYLNQIIPFIVQRLPAQPEILADTCSLLNISKEHLLSISLPLTLPDLFANSEQKVLDSIRKEVNALRRDTDSSRKEEEATTAHLFFNHSHKILARIFMSQSQASTNKGLSFVIQVVKSEVASSTIDIQSIVKSCLVPLLAELVVVLGGEETIAYQGMEALKKVEKLLTVSKRGAPKASDLGNFLKQYMLGLISHLNDMLQGVQEKKSLEVKRRILRSLGSLISLIGPPINHVSPQIMATFQNMITVSELAEITLQTWYRFLVTLAPEDLGTHIGSTSAVIVAIWPSLLEPAQELAMKIMDFIITQTGEGLNPYLSEIVDLSVIDAFAGLAVCLKERRGTYSSEQEFNRILRQCSNDNLTVATQAMGELKSFLQGRHSGYIRQLTSDDLFGPAVGKLLESLFAASTRDGEGTESFRLLAFECLGILGALDPDRCHIPQKDTSMVVLKNFTDDSESILFALHLIQDLLVSAFRSTSDIRYQTHLAYTIQELLKFCQFTPALVAAGGNAPVPIKVRHRWNSLPKQVLETVTPLLEGRFTIEKDSLLTDIQHPIYPTQSTYREWIQLWAAHLTTKVSGPIAQRLFGALRAAVRNKDVLVAHHLLPHLVLNILISGADDDAMSIRTEMVTVLEDQINNESTSNSDKKILSAQVVFMLLDHLNKWIRIVRQEISVKKQDNKRTRPETISCHLEEQLLRLDSILSSIDHNLMAQAAFQCKAFARSLMNFEQQIRTIQQRDSGHHELPAYFEKLHEIYANLDEPDGMEGVSTNIISPSLEHQIRQHETTGRWTAAQSCWEVKLQESPDNIEYHLGLLRCVRNLGHYDTLQTHVRGVLTRHPEWENALSSFQVEGAWMTRAWDDVERLVERVPDQTPSMAMAKVLLSMRSGDPSSIAQSLSHARSILGAPISAAGIKAYRRCYDALLDLHMIYDLELIFQSTSRLAPGSQDAVEKQRRDQLLDLSNTLAKRFSVTQPTFRSREPLLSMQRTAYTLAAQPGLDLNREIGKSWLASSKIARKSSQWQTAYSAVLQAEKCRAPFSFVENAKLIKETGDTLHALTQLENSFKLLGQANVSESDSEGDRMGAKVHVIRARWMTECDRFDNSAIFATFSEAAVVDKTWEGAHYYLGSFHDDCFKALSPTDQAGRRVVHNNLFDACIYFLYFRGLKMNYQTVRAFSKAIMNGSKFIYQTVPRLLTIWLDCGQNANLVSKDSFKKMTESIARAIKEAPVYKWYTAFPQIVSRVGHENPEVFGHLMNLIITVIRAYPKQALWLFMGVIKSTKAQRQRRGNDILQRLKSHKAAGLTGLIDASIAMTNELLAMCDYVIDQDKTYLNMSKTFPKLKNMGTSELIIPLQESMTASLPPANSVQPESAHRPFPVELPMFNGFGDDIEIMKSLAKPRKIIIHGSDGKTYIFLGKPKDDLRKDARLMDLFAIINKILRGNSESRRRQLHIRTYGVVALNEECGFIQWVPNTKPLRPIIVKYYEAMHLKIWTNELGHIFAAMKTAEKDEDAATLFKEKVLAQYKPVFHEWFLETFPEPTAWLASRLSFGRTAAVMSMVGFILGLGDRHGENILVDTVSGDAIHVDFNCLFEKGKTLETPERVPFRLTQNVVDGLGVTGVEGVFRISCEVTLQLLKSNRDSLMSVLDAFVHDPLVEWEDLKRKQDRQQPTRRGNLPAPYLNAVKGNPDLREFALAAINPIDRKLRGMFSFSKERHEREVSTSNMVQMLILEATNPVNLGKMYPGWASWH</sequence>
<dbReference type="InterPro" id="IPR000403">
    <property type="entry name" value="PI3/4_kinase_cat_dom"/>
</dbReference>
<dbReference type="InterPro" id="IPR011989">
    <property type="entry name" value="ARM-like"/>
</dbReference>
<evidence type="ECO:0000256" key="11">
    <source>
        <dbReference type="ARBA" id="ARBA00023242"/>
    </source>
</evidence>
<dbReference type="InterPro" id="IPR016024">
    <property type="entry name" value="ARM-type_fold"/>
</dbReference>
<dbReference type="GO" id="GO:0006281">
    <property type="term" value="P:DNA repair"/>
    <property type="evidence" value="ECO:0007669"/>
    <property type="project" value="UniProtKB-KW"/>
</dbReference>
<evidence type="ECO:0000259" key="16">
    <source>
        <dbReference type="PROSITE" id="PS51189"/>
    </source>
</evidence>
<dbReference type="PROSITE" id="PS00916">
    <property type="entry name" value="PI3_4_KINASE_2"/>
    <property type="match status" value="1"/>
</dbReference>
<keyword evidence="8" id="KW-0418">Kinase</keyword>
<dbReference type="SMART" id="SM00146">
    <property type="entry name" value="PI3Kc"/>
    <property type="match status" value="1"/>
</dbReference>
<feature type="domain" description="FAT" evidence="16">
    <location>
        <begin position="1413"/>
        <end position="1981"/>
    </location>
</feature>
<dbReference type="Pfam" id="PF08064">
    <property type="entry name" value="UME"/>
    <property type="match status" value="1"/>
</dbReference>
<dbReference type="Gene3D" id="1.10.1070.11">
    <property type="entry name" value="Phosphatidylinositol 3-/4-kinase, catalytic domain"/>
    <property type="match status" value="1"/>
</dbReference>
<dbReference type="InterPro" id="IPR014009">
    <property type="entry name" value="PIK_FAT"/>
</dbReference>
<comment type="similarity">
    <text evidence="2">Belongs to the PI3/PI4-kinase family. ATM subfamily.</text>
</comment>
<feature type="domain" description="FATC" evidence="17">
    <location>
        <begin position="2419"/>
        <end position="2451"/>
    </location>
</feature>
<comment type="catalytic activity">
    <reaction evidence="13">
        <text>L-seryl-[protein] + ATP = O-phospho-L-seryl-[protein] + ADP + H(+)</text>
        <dbReference type="Rhea" id="RHEA:17989"/>
        <dbReference type="Rhea" id="RHEA-COMP:9863"/>
        <dbReference type="Rhea" id="RHEA-COMP:11604"/>
        <dbReference type="ChEBI" id="CHEBI:15378"/>
        <dbReference type="ChEBI" id="CHEBI:29999"/>
        <dbReference type="ChEBI" id="CHEBI:30616"/>
        <dbReference type="ChEBI" id="CHEBI:83421"/>
        <dbReference type="ChEBI" id="CHEBI:456216"/>
        <dbReference type="EC" id="2.7.11.1"/>
    </reaction>
</comment>
<evidence type="ECO:0000256" key="10">
    <source>
        <dbReference type="ARBA" id="ARBA00023204"/>
    </source>
</evidence>
<dbReference type="InterPro" id="IPR050517">
    <property type="entry name" value="DDR_Repair_Kinase"/>
</dbReference>
<dbReference type="STRING" id="181874.A0A409VE98"/>
<dbReference type="InterPro" id="IPR056802">
    <property type="entry name" value="ATR-like_M-HEAT"/>
</dbReference>
<dbReference type="InParanoid" id="A0A409VE98"/>
<dbReference type="Gene3D" id="1.25.10.10">
    <property type="entry name" value="Leucine-rich Repeat Variant"/>
    <property type="match status" value="1"/>
</dbReference>
<evidence type="ECO:0000259" key="17">
    <source>
        <dbReference type="PROSITE" id="PS51190"/>
    </source>
</evidence>
<feature type="coiled-coil region" evidence="14">
    <location>
        <begin position="758"/>
        <end position="785"/>
    </location>
</feature>
<dbReference type="OrthoDB" id="381190at2759"/>
<dbReference type="InterPro" id="IPR011009">
    <property type="entry name" value="Kinase-like_dom_sf"/>
</dbReference>
<evidence type="ECO:0000256" key="4">
    <source>
        <dbReference type="ARBA" id="ARBA00022527"/>
    </source>
</evidence>
<comment type="subcellular location">
    <subcellularLocation>
        <location evidence="1">Nucleus</location>
    </subcellularLocation>
</comment>
<evidence type="ECO:0000256" key="2">
    <source>
        <dbReference type="ARBA" id="ARBA00010769"/>
    </source>
</evidence>
<keyword evidence="4" id="KW-0723">Serine/threonine-protein kinase</keyword>
<evidence type="ECO:0000256" key="3">
    <source>
        <dbReference type="ARBA" id="ARBA00012513"/>
    </source>
</evidence>
<comment type="catalytic activity">
    <reaction evidence="12">
        <text>L-threonyl-[protein] + ATP = O-phospho-L-threonyl-[protein] + ADP + H(+)</text>
        <dbReference type="Rhea" id="RHEA:46608"/>
        <dbReference type="Rhea" id="RHEA-COMP:11060"/>
        <dbReference type="Rhea" id="RHEA-COMP:11605"/>
        <dbReference type="ChEBI" id="CHEBI:15378"/>
        <dbReference type="ChEBI" id="CHEBI:30013"/>
        <dbReference type="ChEBI" id="CHEBI:30616"/>
        <dbReference type="ChEBI" id="CHEBI:61977"/>
        <dbReference type="ChEBI" id="CHEBI:456216"/>
        <dbReference type="EC" id="2.7.11.1"/>
    </reaction>
</comment>
<proteinExistence type="inferred from homology"/>
<dbReference type="PANTHER" id="PTHR11139:SF125">
    <property type="entry name" value="SERINE_THREONINE-PROTEIN KINASE MEC1"/>
    <property type="match status" value="1"/>
</dbReference>
<evidence type="ECO:0000256" key="13">
    <source>
        <dbReference type="ARBA" id="ARBA00048679"/>
    </source>
</evidence>
<dbReference type="InterPro" id="IPR036940">
    <property type="entry name" value="PI3/4_kinase_cat_sf"/>
</dbReference>
<dbReference type="Pfam" id="PF02260">
    <property type="entry name" value="FATC"/>
    <property type="match status" value="1"/>
</dbReference>
<keyword evidence="6" id="KW-0547">Nucleotide-binding</keyword>
<dbReference type="InterPro" id="IPR057564">
    <property type="entry name" value="HEAT_ATR"/>
</dbReference>
<evidence type="ECO:0000256" key="14">
    <source>
        <dbReference type="SAM" id="Coils"/>
    </source>
</evidence>
<dbReference type="Pfam" id="PF02259">
    <property type="entry name" value="FAT"/>
    <property type="match status" value="1"/>
</dbReference>
<keyword evidence="9" id="KW-0067">ATP-binding</keyword>
<gene>
    <name evidence="18" type="ORF">CVT24_005777</name>
</gene>
<dbReference type="Proteomes" id="UP000284842">
    <property type="component" value="Unassembled WGS sequence"/>
</dbReference>
<evidence type="ECO:0000256" key="12">
    <source>
        <dbReference type="ARBA" id="ARBA00047899"/>
    </source>
</evidence>
<dbReference type="PROSITE" id="PS51189">
    <property type="entry name" value="FAT"/>
    <property type="match status" value="1"/>
</dbReference>
<keyword evidence="7" id="KW-0227">DNA damage</keyword>
<comment type="caution">
    <text evidence="18">The sequence shown here is derived from an EMBL/GenBank/DDBJ whole genome shotgun (WGS) entry which is preliminary data.</text>
</comment>
<dbReference type="SMART" id="SM00802">
    <property type="entry name" value="UME"/>
    <property type="match status" value="1"/>
</dbReference>
<evidence type="ECO:0000256" key="8">
    <source>
        <dbReference type="ARBA" id="ARBA00022777"/>
    </source>
</evidence>
<dbReference type="Pfam" id="PF00454">
    <property type="entry name" value="PI3_PI4_kinase"/>
    <property type="match status" value="1"/>
</dbReference>
<keyword evidence="11" id="KW-0539">Nucleus</keyword>
<dbReference type="PROSITE" id="PS51190">
    <property type="entry name" value="FATC"/>
    <property type="match status" value="1"/>
</dbReference>
<dbReference type="EMBL" id="NHTK01006130">
    <property type="protein sequence ID" value="PPQ63137.1"/>
    <property type="molecule type" value="Genomic_DNA"/>
</dbReference>
<dbReference type="FunCoup" id="A0A409VE98">
    <property type="interactions" value="513"/>
</dbReference>
<dbReference type="CDD" id="cd00892">
    <property type="entry name" value="PIKKc_ATR"/>
    <property type="match status" value="1"/>
</dbReference>
<evidence type="ECO:0000259" key="15">
    <source>
        <dbReference type="PROSITE" id="PS50290"/>
    </source>
</evidence>
<name>A0A409VE98_9AGAR</name>
<dbReference type="Pfam" id="PF23593">
    <property type="entry name" value="HEAT_ATR"/>
    <property type="match status" value="1"/>
</dbReference>